<reference evidence="6 7" key="1">
    <citation type="submission" date="2015-04" db="EMBL/GenBank/DDBJ databases">
        <title>Diachasmimorpha longicaudata entomopoxvirus genome.</title>
        <authorList>
            <person name="Coffman K.A."/>
            <person name="Burke G.R."/>
        </authorList>
    </citation>
    <scope>NUCLEOTIDE SEQUENCE [LARGE SCALE GENOMIC DNA]</scope>
</reference>
<dbReference type="PANTHER" id="PTHR11264">
    <property type="entry name" value="URACIL-DNA GLYCOSYLASE"/>
    <property type="match status" value="1"/>
</dbReference>
<evidence type="ECO:0000256" key="4">
    <source>
        <dbReference type="ARBA" id="ARBA00023204"/>
    </source>
</evidence>
<dbReference type="EMBL" id="KR095315">
    <property type="protein sequence ID" value="AKS26338.1"/>
    <property type="molecule type" value="Genomic_DNA"/>
</dbReference>
<dbReference type="InterPro" id="IPR002043">
    <property type="entry name" value="UDG_fam1"/>
</dbReference>
<dbReference type="SMART" id="SM00987">
    <property type="entry name" value="UreE_C"/>
    <property type="match status" value="1"/>
</dbReference>
<name>A0A7R5WRV6_9POXV</name>
<dbReference type="PANTHER" id="PTHR11264:SF0">
    <property type="entry name" value="URACIL-DNA GLYCOSYLASE"/>
    <property type="match status" value="1"/>
</dbReference>
<dbReference type="Gene3D" id="3.40.470.10">
    <property type="entry name" value="Uracil-DNA glycosylase-like domain"/>
    <property type="match status" value="1"/>
</dbReference>
<dbReference type="Pfam" id="PF03167">
    <property type="entry name" value="UDG"/>
    <property type="match status" value="1"/>
</dbReference>
<evidence type="ECO:0000313" key="7">
    <source>
        <dbReference type="Proteomes" id="UP000593702"/>
    </source>
</evidence>
<organism evidence="6 7">
    <name type="scientific">Diachasmimorpha longicaudata entomopoxvirus</name>
    <dbReference type="NCBI Taxonomy" id="109981"/>
    <lineage>
        <taxon>Viruses</taxon>
        <taxon>Varidnaviria</taxon>
        <taxon>Bamfordvirae</taxon>
        <taxon>Nucleocytoviricota</taxon>
        <taxon>Pokkesviricetes</taxon>
        <taxon>Chitovirales</taxon>
        <taxon>Poxviridae</taxon>
        <taxon>Entomopoxvirinae</taxon>
        <taxon>Epsilonentomopoxvirus</taxon>
        <taxon>Epsilonentomopoxvirus dlongicaudata</taxon>
        <taxon>Diachasmimorpha entomopoxvirus</taxon>
    </lineage>
</organism>
<dbReference type="RefSeq" id="YP_010796794.1">
    <property type="nucleotide sequence ID" value="NC_076102.1"/>
</dbReference>
<sequence length="225" mass="25543">MNESALIEEFGIDPSWYPFLTLYKDKIYNILDQLEKKDILPERKDIFKCLALTSLDKLKVVILGNEPYPQFGLSNGLAYGVKGLMCPTPLRNILKEVYKDLENIEMPPLSLIKTDLTHWAEDGVLLLNSILTVFPNELGSCKDLGWEEITDGLIRFISSHKKNVVFLLWGQNAQKKGYQVDPFSHQIYAASHPGAYSAHGFFGCKHFSATNMFLKKKGLTPVRFI</sequence>
<dbReference type="GeneID" id="80534471"/>
<feature type="domain" description="Uracil-DNA glycosylase-like" evidence="5">
    <location>
        <begin position="51"/>
        <end position="214"/>
    </location>
</feature>
<evidence type="ECO:0000256" key="1">
    <source>
        <dbReference type="ARBA" id="ARBA00008184"/>
    </source>
</evidence>
<dbReference type="KEGG" id="vg:80534471"/>
<gene>
    <name evidence="6" type="primary">UNG</name>
    <name evidence="6" type="ORF">DLEV_047</name>
</gene>
<dbReference type="GO" id="GO:0004844">
    <property type="term" value="F:uracil DNA N-glycosylase activity"/>
    <property type="evidence" value="ECO:0007669"/>
    <property type="project" value="InterPro"/>
</dbReference>
<evidence type="ECO:0000256" key="2">
    <source>
        <dbReference type="ARBA" id="ARBA00022763"/>
    </source>
</evidence>
<evidence type="ECO:0000313" key="6">
    <source>
        <dbReference type="EMBL" id="AKS26338.1"/>
    </source>
</evidence>
<dbReference type="Proteomes" id="UP000593702">
    <property type="component" value="Segment"/>
</dbReference>
<evidence type="ECO:0000256" key="3">
    <source>
        <dbReference type="ARBA" id="ARBA00022801"/>
    </source>
</evidence>
<comment type="similarity">
    <text evidence="1">Belongs to the uracil-DNA glycosylase (UDG) superfamily. UNG family.</text>
</comment>
<accession>A0A7R5WRV6</accession>
<dbReference type="SUPFAM" id="SSF52141">
    <property type="entry name" value="Uracil-DNA glycosylase-like"/>
    <property type="match status" value="1"/>
</dbReference>
<dbReference type="NCBIfam" id="NF003592">
    <property type="entry name" value="PRK05254.1-5"/>
    <property type="match status" value="1"/>
</dbReference>
<keyword evidence="4" id="KW-0234">DNA repair</keyword>
<dbReference type="GO" id="GO:0097510">
    <property type="term" value="P:base-excision repair, AP site formation via deaminated base removal"/>
    <property type="evidence" value="ECO:0007669"/>
    <property type="project" value="TreeGrafter"/>
</dbReference>
<dbReference type="InterPro" id="IPR005122">
    <property type="entry name" value="Uracil-DNA_glycosylase-like"/>
</dbReference>
<keyword evidence="2" id="KW-0227">DNA damage</keyword>
<dbReference type="CDD" id="cd10027">
    <property type="entry name" value="UDG-F1-like"/>
    <property type="match status" value="1"/>
</dbReference>
<proteinExistence type="inferred from homology"/>
<evidence type="ECO:0000259" key="5">
    <source>
        <dbReference type="SMART" id="SM00986"/>
    </source>
</evidence>
<keyword evidence="3" id="KW-0378">Hydrolase</keyword>
<protein>
    <submittedName>
        <fullName evidence="6">Putative uracil DNA glycosylase</fullName>
    </submittedName>
</protein>
<dbReference type="InterPro" id="IPR036895">
    <property type="entry name" value="Uracil-DNA_glycosylase-like_sf"/>
</dbReference>
<dbReference type="SMART" id="SM00986">
    <property type="entry name" value="UDG"/>
    <property type="match status" value="1"/>
</dbReference>
<keyword evidence="7" id="KW-1185">Reference proteome</keyword>